<evidence type="ECO:0000256" key="1">
    <source>
        <dbReference type="SAM" id="Coils"/>
    </source>
</evidence>
<dbReference type="EMBL" id="LDAU01000159">
    <property type="protein sequence ID" value="KRX01994.1"/>
    <property type="molecule type" value="Genomic_DNA"/>
</dbReference>
<evidence type="ECO:0000313" key="3">
    <source>
        <dbReference type="Proteomes" id="UP000054937"/>
    </source>
</evidence>
<proteinExistence type="predicted"/>
<dbReference type="AlphaFoldDB" id="A0A0V0QIR4"/>
<reference evidence="2 3" key="1">
    <citation type="journal article" date="2015" name="Sci. Rep.">
        <title>Genome of the facultative scuticociliatosis pathogen Pseudocohnilembus persalinus provides insight into its virulence through horizontal gene transfer.</title>
        <authorList>
            <person name="Xiong J."/>
            <person name="Wang G."/>
            <person name="Cheng J."/>
            <person name="Tian M."/>
            <person name="Pan X."/>
            <person name="Warren A."/>
            <person name="Jiang C."/>
            <person name="Yuan D."/>
            <person name="Miao W."/>
        </authorList>
    </citation>
    <scope>NUCLEOTIDE SEQUENCE [LARGE SCALE GENOMIC DNA]</scope>
    <source>
        <strain evidence="2">36N120E</strain>
    </source>
</reference>
<keyword evidence="3" id="KW-1185">Reference proteome</keyword>
<accession>A0A0V0QIR4</accession>
<comment type="caution">
    <text evidence="2">The sequence shown here is derived from an EMBL/GenBank/DDBJ whole genome shotgun (WGS) entry which is preliminary data.</text>
</comment>
<keyword evidence="1" id="KW-0175">Coiled coil</keyword>
<protein>
    <submittedName>
        <fullName evidence="2">Uncharacterized protein</fullName>
    </submittedName>
</protein>
<feature type="coiled-coil region" evidence="1">
    <location>
        <begin position="253"/>
        <end position="344"/>
    </location>
</feature>
<sequence length="344" mass="41195">MSDTSQNKIMNFKKKYSNYNNNGNKIKLLQNGKSQYNSQDQMHFNYNINNNPIKFQNENKPLQTENKVLSKSPIFISKFVKNFMNSESTKNEENKQEFKNQINIFNKIQLQENKNNIKQCKINLQDENSPVRNFNPHSNNLSINRDLNQSYHNIQGNNPCFSLQGDNNNLIQENNQDHLSFIQQESQTKNLKQTKQNQNSQNEQIRNVQNIYNIIQDPYQLNDMSNQNQKNYKQENQGQYNNIVNNNKNIRKNDKHNQQIEIIQNQMHNQYNQLNYNNNNNSNIENNYHSFRNNTISNLQNWRKQRDQLKIQQQQFEQENVEFQENLQSKVQNQLDQLEKQLNK</sequence>
<dbReference type="Proteomes" id="UP000054937">
    <property type="component" value="Unassembled WGS sequence"/>
</dbReference>
<evidence type="ECO:0000313" key="2">
    <source>
        <dbReference type="EMBL" id="KRX01994.1"/>
    </source>
</evidence>
<dbReference type="InParanoid" id="A0A0V0QIR4"/>
<name>A0A0V0QIR4_PSEPJ</name>
<gene>
    <name evidence="2" type="ORF">PPERSA_07639</name>
</gene>
<organism evidence="2 3">
    <name type="scientific">Pseudocohnilembus persalinus</name>
    <name type="common">Ciliate</name>
    <dbReference type="NCBI Taxonomy" id="266149"/>
    <lineage>
        <taxon>Eukaryota</taxon>
        <taxon>Sar</taxon>
        <taxon>Alveolata</taxon>
        <taxon>Ciliophora</taxon>
        <taxon>Intramacronucleata</taxon>
        <taxon>Oligohymenophorea</taxon>
        <taxon>Scuticociliatia</taxon>
        <taxon>Philasterida</taxon>
        <taxon>Pseudocohnilembidae</taxon>
        <taxon>Pseudocohnilembus</taxon>
    </lineage>
</organism>